<comment type="caution">
    <text evidence="10">The sequence shown here is derived from an EMBL/GenBank/DDBJ whole genome shotgun (WGS) entry which is preliminary data.</text>
</comment>
<evidence type="ECO:0000256" key="2">
    <source>
        <dbReference type="ARBA" id="ARBA00022617"/>
    </source>
</evidence>
<dbReference type="Pfam" id="PF00173">
    <property type="entry name" value="Cyt-b5"/>
    <property type="match status" value="1"/>
</dbReference>
<comment type="similarity">
    <text evidence="6">Belongs to the cytochrome b5 family. MAPR subfamily.</text>
</comment>
<evidence type="ECO:0000256" key="7">
    <source>
        <dbReference type="SAM" id="MobiDB-lite"/>
    </source>
</evidence>
<dbReference type="InterPro" id="IPR001199">
    <property type="entry name" value="Cyt_B5-like_heme/steroid-bd"/>
</dbReference>
<evidence type="ECO:0000256" key="1">
    <source>
        <dbReference type="ARBA" id="ARBA00004240"/>
    </source>
</evidence>
<keyword evidence="8" id="KW-0812">Transmembrane</keyword>
<evidence type="ECO:0000256" key="6">
    <source>
        <dbReference type="ARBA" id="ARBA00038357"/>
    </source>
</evidence>
<dbReference type="InParanoid" id="A0A066WRD0"/>
<dbReference type="InterPro" id="IPR036400">
    <property type="entry name" value="Cyt_B5-like_heme/steroid_sf"/>
</dbReference>
<accession>A0A066WRD0</accession>
<dbReference type="InterPro" id="IPR050577">
    <property type="entry name" value="MAPR/NEUFC/NENF-like"/>
</dbReference>
<dbReference type="STRING" id="1037660.A0A066WRD0"/>
<gene>
    <name evidence="10" type="ORF">K437DRAFT_253230</name>
</gene>
<dbReference type="GO" id="GO:0005783">
    <property type="term" value="C:endoplasmic reticulum"/>
    <property type="evidence" value="ECO:0007669"/>
    <property type="project" value="UniProtKB-SubCell"/>
</dbReference>
<dbReference type="SUPFAM" id="SSF55856">
    <property type="entry name" value="Cytochrome b5-like heme/steroid binding domain"/>
    <property type="match status" value="1"/>
</dbReference>
<keyword evidence="3" id="KW-0479">Metal-binding</keyword>
<dbReference type="RefSeq" id="XP_013246054.1">
    <property type="nucleotide sequence ID" value="XM_013390600.1"/>
</dbReference>
<evidence type="ECO:0000313" key="11">
    <source>
        <dbReference type="Proteomes" id="UP000027361"/>
    </source>
</evidence>
<keyword evidence="4" id="KW-0256">Endoplasmic reticulum</keyword>
<evidence type="ECO:0000313" key="10">
    <source>
        <dbReference type="EMBL" id="KDN53215.1"/>
    </source>
</evidence>
<reference evidence="10 11" key="1">
    <citation type="submission" date="2014-05" db="EMBL/GenBank/DDBJ databases">
        <title>Draft genome sequence of a rare smut relative, Tilletiaria anomala UBC 951.</title>
        <authorList>
            <consortium name="DOE Joint Genome Institute"/>
            <person name="Toome M."/>
            <person name="Kuo A."/>
            <person name="Henrissat B."/>
            <person name="Lipzen A."/>
            <person name="Tritt A."/>
            <person name="Yoshinaga Y."/>
            <person name="Zane M."/>
            <person name="Barry K."/>
            <person name="Grigoriev I.V."/>
            <person name="Spatafora J.W."/>
            <person name="Aimea M.C."/>
        </authorList>
    </citation>
    <scope>NUCLEOTIDE SEQUENCE [LARGE SCALE GENOMIC DNA]</scope>
    <source>
        <strain evidence="10 11">UBC 951</strain>
    </source>
</reference>
<organism evidence="10 11">
    <name type="scientific">Tilletiaria anomala (strain ATCC 24038 / CBS 436.72 / UBC 951)</name>
    <dbReference type="NCBI Taxonomy" id="1037660"/>
    <lineage>
        <taxon>Eukaryota</taxon>
        <taxon>Fungi</taxon>
        <taxon>Dikarya</taxon>
        <taxon>Basidiomycota</taxon>
        <taxon>Ustilaginomycotina</taxon>
        <taxon>Exobasidiomycetes</taxon>
        <taxon>Georgefischeriales</taxon>
        <taxon>Tilletiariaceae</taxon>
        <taxon>Tilletiaria</taxon>
    </lineage>
</organism>
<dbReference type="OrthoDB" id="547796at2759"/>
<dbReference type="GO" id="GO:0016020">
    <property type="term" value="C:membrane"/>
    <property type="evidence" value="ECO:0007669"/>
    <property type="project" value="TreeGrafter"/>
</dbReference>
<feature type="compositionally biased region" description="Basic and acidic residues" evidence="7">
    <location>
        <begin position="254"/>
        <end position="264"/>
    </location>
</feature>
<dbReference type="EMBL" id="JMSN01000003">
    <property type="protein sequence ID" value="KDN53215.1"/>
    <property type="molecule type" value="Genomic_DNA"/>
</dbReference>
<dbReference type="HOGENOM" id="CLU_740068_0_0_1"/>
<dbReference type="GO" id="GO:0046872">
    <property type="term" value="F:metal ion binding"/>
    <property type="evidence" value="ECO:0007669"/>
    <property type="project" value="UniProtKB-KW"/>
</dbReference>
<evidence type="ECO:0000259" key="9">
    <source>
        <dbReference type="SMART" id="SM01117"/>
    </source>
</evidence>
<keyword evidence="8" id="KW-0472">Membrane</keyword>
<comment type="subcellular location">
    <subcellularLocation>
        <location evidence="1">Endoplasmic reticulum</location>
    </subcellularLocation>
</comment>
<keyword evidence="2" id="KW-0349">Heme</keyword>
<name>A0A066WRD0_TILAU</name>
<feature type="compositionally biased region" description="Polar residues" evidence="7">
    <location>
        <begin position="265"/>
        <end position="274"/>
    </location>
</feature>
<feature type="region of interest" description="Disordered" evidence="7">
    <location>
        <begin position="221"/>
        <end position="274"/>
    </location>
</feature>
<protein>
    <recommendedName>
        <fullName evidence="9">Cytochrome b5 heme-binding domain-containing protein</fullName>
    </recommendedName>
</protein>
<evidence type="ECO:0000256" key="3">
    <source>
        <dbReference type="ARBA" id="ARBA00022723"/>
    </source>
</evidence>
<evidence type="ECO:0000256" key="8">
    <source>
        <dbReference type="SAM" id="Phobius"/>
    </source>
</evidence>
<sequence length="374" mass="40659">MSELMQQTVVKLTDAVGFTHGYAASIHDRLPHALRPLFLNPLNLSLLALLLYLLLPLLKPSFLFEPTTSAHFLKEYPTMAQAKLHGLPGTGTTQATKRRWRNYLRRLKNAAAGSAANGSLPAATSDELALEATRRRAGLTSRLSAASAGSAYSFLPSYHPPSIKWTVYTPRTLALHDGSGIALSDRDVHATYDERRDGANAKAAAERRLAEQRRVKGDIAFGAAGAAGQSHEQSRGSNDVEEEEEDIGGYAFAEDDRGKDKNSEHTSSSANDPSTRILLAIGREVYDVTAGKNFYGPGGPYAIFAGRDASIGMAKQSFEPDMLTPLDQPIASLDGLSNMERTNMVEWMNHFKGKYGIVGRLVNEGEEDHQEAQS</sequence>
<dbReference type="PANTHER" id="PTHR10281:SF72">
    <property type="entry name" value="NEUDESIN"/>
    <property type="match status" value="1"/>
</dbReference>
<dbReference type="SMART" id="SM01117">
    <property type="entry name" value="Cyt-b5"/>
    <property type="match status" value="1"/>
</dbReference>
<keyword evidence="11" id="KW-1185">Reference proteome</keyword>
<dbReference type="Proteomes" id="UP000027361">
    <property type="component" value="Unassembled WGS sequence"/>
</dbReference>
<dbReference type="GeneID" id="25263511"/>
<evidence type="ECO:0000256" key="5">
    <source>
        <dbReference type="ARBA" id="ARBA00023004"/>
    </source>
</evidence>
<feature type="transmembrane region" description="Helical" evidence="8">
    <location>
        <begin position="37"/>
        <end position="58"/>
    </location>
</feature>
<dbReference type="AlphaFoldDB" id="A0A066WRD0"/>
<evidence type="ECO:0000256" key="4">
    <source>
        <dbReference type="ARBA" id="ARBA00022824"/>
    </source>
</evidence>
<dbReference type="Gene3D" id="3.10.120.10">
    <property type="entry name" value="Cytochrome b5-like heme/steroid binding domain"/>
    <property type="match status" value="1"/>
</dbReference>
<feature type="domain" description="Cytochrome b5 heme-binding" evidence="9">
    <location>
        <begin position="267"/>
        <end position="362"/>
    </location>
</feature>
<keyword evidence="8" id="KW-1133">Transmembrane helix</keyword>
<keyword evidence="5" id="KW-0408">Iron</keyword>
<proteinExistence type="inferred from homology"/>
<dbReference type="PANTHER" id="PTHR10281">
    <property type="entry name" value="MEMBRANE-ASSOCIATED PROGESTERONE RECEPTOR COMPONENT-RELATED"/>
    <property type="match status" value="1"/>
</dbReference>